<dbReference type="GO" id="GO:0004713">
    <property type="term" value="F:protein tyrosine kinase activity"/>
    <property type="evidence" value="ECO:0007669"/>
    <property type="project" value="TreeGrafter"/>
</dbReference>
<dbReference type="CDD" id="cd05387">
    <property type="entry name" value="BY-kinase"/>
    <property type="match status" value="1"/>
</dbReference>
<keyword evidence="5" id="KW-1003">Cell membrane</keyword>
<keyword evidence="8 16" id="KW-0812">Transmembrane</keyword>
<evidence type="ECO:0000256" key="11">
    <source>
        <dbReference type="ARBA" id="ARBA00022840"/>
    </source>
</evidence>
<evidence type="ECO:0000313" key="20">
    <source>
        <dbReference type="EMBL" id="AZN72609.1"/>
    </source>
</evidence>
<dbReference type="Pfam" id="PF13614">
    <property type="entry name" value="AAA_31"/>
    <property type="match status" value="1"/>
</dbReference>
<evidence type="ECO:0000256" key="7">
    <source>
        <dbReference type="ARBA" id="ARBA00022679"/>
    </source>
</evidence>
<feature type="domain" description="Tyrosine-protein kinase G-rich" evidence="19">
    <location>
        <begin position="416"/>
        <end position="478"/>
    </location>
</feature>
<evidence type="ECO:0000259" key="17">
    <source>
        <dbReference type="Pfam" id="PF02706"/>
    </source>
</evidence>
<keyword evidence="21" id="KW-1185">Reference proteome</keyword>
<comment type="similarity">
    <text evidence="2">Belongs to the CpsD/CapB family.</text>
</comment>
<evidence type="ECO:0000256" key="15">
    <source>
        <dbReference type="ARBA" id="ARBA00051245"/>
    </source>
</evidence>
<dbReference type="InterPro" id="IPR025669">
    <property type="entry name" value="AAA_dom"/>
</dbReference>
<evidence type="ECO:0000256" key="14">
    <source>
        <dbReference type="ARBA" id="ARBA00023137"/>
    </source>
</evidence>
<dbReference type="Gene3D" id="3.40.50.300">
    <property type="entry name" value="P-loop containing nucleotide triphosphate hydrolases"/>
    <property type="match status" value="1"/>
</dbReference>
<dbReference type="RefSeq" id="WP_126010933.1">
    <property type="nucleotide sequence ID" value="NZ_CP032509.1"/>
</dbReference>
<feature type="transmembrane region" description="Helical" evidence="16">
    <location>
        <begin position="39"/>
        <end position="59"/>
    </location>
</feature>
<dbReference type="PANTHER" id="PTHR32309">
    <property type="entry name" value="TYROSINE-PROTEIN KINASE"/>
    <property type="match status" value="1"/>
</dbReference>
<dbReference type="InterPro" id="IPR005702">
    <property type="entry name" value="Wzc-like_C"/>
</dbReference>
<feature type="domain" description="AAA" evidence="18">
    <location>
        <begin position="560"/>
        <end position="687"/>
    </location>
</feature>
<dbReference type="KEGG" id="abaw:D5400_16225"/>
<evidence type="ECO:0000256" key="2">
    <source>
        <dbReference type="ARBA" id="ARBA00007316"/>
    </source>
</evidence>
<organism evidence="20 21">
    <name type="scientific">Georhizobium profundi</name>
    <dbReference type="NCBI Taxonomy" id="2341112"/>
    <lineage>
        <taxon>Bacteria</taxon>
        <taxon>Pseudomonadati</taxon>
        <taxon>Pseudomonadota</taxon>
        <taxon>Alphaproteobacteria</taxon>
        <taxon>Hyphomicrobiales</taxon>
        <taxon>Rhizobiaceae</taxon>
        <taxon>Georhizobium</taxon>
    </lineage>
</organism>
<dbReference type="EMBL" id="CP032509">
    <property type="protein sequence ID" value="AZN72609.1"/>
    <property type="molecule type" value="Genomic_DNA"/>
</dbReference>
<evidence type="ECO:0000256" key="9">
    <source>
        <dbReference type="ARBA" id="ARBA00022741"/>
    </source>
</evidence>
<keyword evidence="10" id="KW-0418">Kinase</keyword>
<reference evidence="20 21" key="1">
    <citation type="submission" date="2018-09" db="EMBL/GenBank/DDBJ databases">
        <title>Marinorhizobium profundi gen. nov., sp. nov., isolated from a deep-sea sediment sample from the New Britain Trench and proposal of Marinorhizobiaceae fam. nov. in the order Rhizobiales of the class Alphaproteobacteria.</title>
        <authorList>
            <person name="Cao J."/>
        </authorList>
    </citation>
    <scope>NUCLEOTIDE SEQUENCE [LARGE SCALE GENOMIC DNA]</scope>
    <source>
        <strain evidence="20 21">WS11</strain>
    </source>
</reference>
<evidence type="ECO:0000259" key="18">
    <source>
        <dbReference type="Pfam" id="PF13614"/>
    </source>
</evidence>
<protein>
    <recommendedName>
        <fullName evidence="4">non-specific protein-tyrosine kinase</fullName>
        <ecNumber evidence="4">2.7.10.2</ecNumber>
    </recommendedName>
</protein>
<evidence type="ECO:0000256" key="1">
    <source>
        <dbReference type="ARBA" id="ARBA00004429"/>
    </source>
</evidence>
<accession>A0A3S9B6P2</accession>
<comment type="catalytic activity">
    <reaction evidence="15">
        <text>L-tyrosyl-[protein] + ATP = O-phospho-L-tyrosyl-[protein] + ADP + H(+)</text>
        <dbReference type="Rhea" id="RHEA:10596"/>
        <dbReference type="Rhea" id="RHEA-COMP:10136"/>
        <dbReference type="Rhea" id="RHEA-COMP:20101"/>
        <dbReference type="ChEBI" id="CHEBI:15378"/>
        <dbReference type="ChEBI" id="CHEBI:30616"/>
        <dbReference type="ChEBI" id="CHEBI:46858"/>
        <dbReference type="ChEBI" id="CHEBI:61978"/>
        <dbReference type="ChEBI" id="CHEBI:456216"/>
        <dbReference type="EC" id="2.7.10.2"/>
    </reaction>
</comment>
<evidence type="ECO:0000256" key="3">
    <source>
        <dbReference type="ARBA" id="ARBA00008883"/>
    </source>
</evidence>
<dbReference type="Pfam" id="PF02706">
    <property type="entry name" value="Wzz"/>
    <property type="match status" value="1"/>
</dbReference>
<feature type="domain" description="Polysaccharide chain length determinant N-terminal" evidence="17">
    <location>
        <begin position="25"/>
        <end position="116"/>
    </location>
</feature>
<keyword evidence="7" id="KW-0808">Transferase</keyword>
<name>A0A3S9B6P2_9HYPH</name>
<dbReference type="SUPFAM" id="SSF52540">
    <property type="entry name" value="P-loop containing nucleoside triphosphate hydrolases"/>
    <property type="match status" value="1"/>
</dbReference>
<evidence type="ECO:0000256" key="8">
    <source>
        <dbReference type="ARBA" id="ARBA00022692"/>
    </source>
</evidence>
<dbReference type="GO" id="GO:0005886">
    <property type="term" value="C:plasma membrane"/>
    <property type="evidence" value="ECO:0007669"/>
    <property type="project" value="UniProtKB-SubCell"/>
</dbReference>
<dbReference type="InterPro" id="IPR003856">
    <property type="entry name" value="LPS_length_determ_N"/>
</dbReference>
<keyword evidence="13 16" id="KW-0472">Membrane</keyword>
<evidence type="ECO:0000256" key="5">
    <source>
        <dbReference type="ARBA" id="ARBA00022475"/>
    </source>
</evidence>
<evidence type="ECO:0000256" key="4">
    <source>
        <dbReference type="ARBA" id="ARBA00011903"/>
    </source>
</evidence>
<dbReference type="AlphaFoldDB" id="A0A3S9B6P2"/>
<evidence type="ECO:0000256" key="16">
    <source>
        <dbReference type="SAM" id="Phobius"/>
    </source>
</evidence>
<dbReference type="NCBIfam" id="TIGR01005">
    <property type="entry name" value="eps_transp_fam"/>
    <property type="match status" value="1"/>
</dbReference>
<dbReference type="EC" id="2.7.10.2" evidence="4"/>
<evidence type="ECO:0000313" key="21">
    <source>
        <dbReference type="Proteomes" id="UP000268192"/>
    </source>
</evidence>
<evidence type="ECO:0000256" key="10">
    <source>
        <dbReference type="ARBA" id="ARBA00022777"/>
    </source>
</evidence>
<comment type="subcellular location">
    <subcellularLocation>
        <location evidence="1">Cell inner membrane</location>
        <topology evidence="1">Multi-pass membrane protein</topology>
    </subcellularLocation>
</comment>
<dbReference type="Proteomes" id="UP000268192">
    <property type="component" value="Chromosome"/>
</dbReference>
<dbReference type="OrthoDB" id="230260at2"/>
<sequence length="770" mass="84033">MHQRNFALDRRLAVTPEQPEDKDQFIDLDRLLNIAWRRARIVAVAAAIGLALGIAYLLMTPSTYTAATRILLDENLTRYAQEERNGAGPMQIDTMMSSEVEILRSSRLAHSVVAELDLHRNELFLDPPMSPVVWLRSQIRSTISSLTSSGEKGAGLSEAAQIGRAAAILQANLVAERVGRSFAIEVRYSAKDAALAGAIARAYANQYLADQLNANFDATQQATVWLQSRLENLRTEWLAASLRAERFRAENNLTAVSGELVSDQQLSEVNEQLILAQAETANARARYQRFQAIIEEGPEQAVLSAVIPTDIANSASLNELKSRYLNMVERESEISERFGEDHPQAVTLRRQSADLSRQIYQELQQVTASYRNEYEVAQAREQSLRDNVGARTGENSVAGEALVELRELEQQSSALGTLYQTFLARYEEASQQQTFPIAKARVISEASNPTRPSAPSKTLTLGLALVLGMFSGTGIGAVQEFRERFFRTGDDVRRALGIDFLGYLPLVAKDGSEGDAAAADEDPGPALLKLAVNAPSSLFAETLRNARLVADVVLQEKPSRVIAFASVLPREGKTTVATNFAAMLAASGQSTLLIDADMRNPGLTRRLAIEPQSSLVDVLLNGHDWREALLVSRQSGLAILPATTRQRLSHTADLISGKAMRALIEDARGSYRYIIVDLPPLGPVVDARAFAPLADAFLMVTAWGTTPRALLRATLENEPQVSGKTLGAILNKTDMAKLSRYGSFGGAERYMGDYADYYLDGAAGRHAASG</sequence>
<dbReference type="InterPro" id="IPR027417">
    <property type="entry name" value="P-loop_NTPase"/>
</dbReference>
<evidence type="ECO:0000256" key="13">
    <source>
        <dbReference type="ARBA" id="ARBA00023136"/>
    </source>
</evidence>
<dbReference type="Pfam" id="PF13807">
    <property type="entry name" value="GNVR"/>
    <property type="match status" value="1"/>
</dbReference>
<evidence type="ECO:0000259" key="19">
    <source>
        <dbReference type="Pfam" id="PF13807"/>
    </source>
</evidence>
<dbReference type="InterPro" id="IPR005700">
    <property type="entry name" value="EPS_ExoP-like"/>
</dbReference>
<comment type="similarity">
    <text evidence="3">Belongs to the etk/wzc family.</text>
</comment>
<dbReference type="PANTHER" id="PTHR32309:SF13">
    <property type="entry name" value="FERRIC ENTEROBACTIN TRANSPORT PROTEIN FEPE"/>
    <property type="match status" value="1"/>
</dbReference>
<evidence type="ECO:0000256" key="12">
    <source>
        <dbReference type="ARBA" id="ARBA00022989"/>
    </source>
</evidence>
<keyword evidence="6" id="KW-0997">Cell inner membrane</keyword>
<dbReference type="InterPro" id="IPR050445">
    <property type="entry name" value="Bact_polysacc_biosynth/exp"/>
</dbReference>
<keyword evidence="12 16" id="KW-1133">Transmembrane helix</keyword>
<keyword evidence="11" id="KW-0067">ATP-binding</keyword>
<keyword evidence="9" id="KW-0547">Nucleotide-binding</keyword>
<keyword evidence="14" id="KW-0829">Tyrosine-protein kinase</keyword>
<dbReference type="InterPro" id="IPR032807">
    <property type="entry name" value="GNVR"/>
</dbReference>
<gene>
    <name evidence="20" type="ORF">D5400_16225</name>
</gene>
<evidence type="ECO:0000256" key="6">
    <source>
        <dbReference type="ARBA" id="ARBA00022519"/>
    </source>
</evidence>
<proteinExistence type="inferred from homology"/>